<sequence>MSDDMHSNNTVVALNQQDPQGALERLNRLTGLSFHSVPESLVNSAAHDAEQANNEKGEVSPPRPLCG</sequence>
<evidence type="ECO:0000313" key="2">
    <source>
        <dbReference type="EMBL" id="SEL34863.1"/>
    </source>
</evidence>
<reference evidence="2 3" key="1">
    <citation type="submission" date="2016-10" db="EMBL/GenBank/DDBJ databases">
        <authorList>
            <person name="de Groot N.N."/>
        </authorList>
    </citation>
    <scope>NUCLEOTIDE SEQUENCE [LARGE SCALE GENOMIC DNA]</scope>
    <source>
        <strain evidence="2 3">JCM 19513</strain>
    </source>
</reference>
<dbReference type="AlphaFoldDB" id="A0A1H7PGK1"/>
<dbReference type="Proteomes" id="UP000185766">
    <property type="component" value="Unassembled WGS sequence"/>
</dbReference>
<feature type="region of interest" description="Disordered" evidence="1">
    <location>
        <begin position="42"/>
        <end position="67"/>
    </location>
</feature>
<organism evidence="2 3">
    <name type="scientific">Atopomonas hussainii</name>
    <dbReference type="NCBI Taxonomy" id="1429083"/>
    <lineage>
        <taxon>Bacteria</taxon>
        <taxon>Pseudomonadati</taxon>
        <taxon>Pseudomonadota</taxon>
        <taxon>Gammaproteobacteria</taxon>
        <taxon>Pseudomonadales</taxon>
        <taxon>Pseudomonadaceae</taxon>
        <taxon>Atopomonas</taxon>
    </lineage>
</organism>
<name>A0A1H7PGK1_9GAMM</name>
<accession>A0A1H7PGK1</accession>
<dbReference type="EMBL" id="FOAS01000011">
    <property type="protein sequence ID" value="SEL34863.1"/>
    <property type="molecule type" value="Genomic_DNA"/>
</dbReference>
<feature type="compositionally biased region" description="Basic and acidic residues" evidence="1">
    <location>
        <begin position="47"/>
        <end position="58"/>
    </location>
</feature>
<proteinExistence type="predicted"/>
<dbReference type="RefSeq" id="WP_071871244.1">
    <property type="nucleotide sequence ID" value="NZ_FOAS01000011.1"/>
</dbReference>
<gene>
    <name evidence="2" type="ORF">SAMN05216214_11113</name>
</gene>
<keyword evidence="3" id="KW-1185">Reference proteome</keyword>
<evidence type="ECO:0000256" key="1">
    <source>
        <dbReference type="SAM" id="MobiDB-lite"/>
    </source>
</evidence>
<evidence type="ECO:0000313" key="3">
    <source>
        <dbReference type="Proteomes" id="UP000185766"/>
    </source>
</evidence>
<protein>
    <submittedName>
        <fullName evidence="2">Uncharacterized protein</fullName>
    </submittedName>
</protein>